<dbReference type="RefSeq" id="WP_052604428.1">
    <property type="nucleotide sequence ID" value="NZ_JXYS01000016.1"/>
</dbReference>
<name>A0A0D8HKI7_9ACTN</name>
<feature type="transmembrane region" description="Helical" evidence="2">
    <location>
        <begin position="15"/>
        <end position="35"/>
    </location>
</feature>
<feature type="region of interest" description="Disordered" evidence="1">
    <location>
        <begin position="41"/>
        <end position="67"/>
    </location>
</feature>
<keyword evidence="2" id="KW-0812">Transmembrane</keyword>
<evidence type="ECO:0000313" key="3">
    <source>
        <dbReference type="EMBL" id="KJF18475.1"/>
    </source>
</evidence>
<keyword evidence="2" id="KW-0472">Membrane</keyword>
<reference evidence="3 4" key="1">
    <citation type="submission" date="2015-01" db="EMBL/GenBank/DDBJ databases">
        <title>Draft genome of the acidophilic iron oxidizer Acidithrix ferrooxidans strain Py-F3.</title>
        <authorList>
            <person name="Poehlein A."/>
            <person name="Eisen S."/>
            <person name="Schloemann M."/>
            <person name="Johnson B.D."/>
            <person name="Daniel R."/>
            <person name="Muehling M."/>
        </authorList>
    </citation>
    <scope>NUCLEOTIDE SEQUENCE [LARGE SCALE GENOMIC DNA]</scope>
    <source>
        <strain evidence="3 4">Py-F3</strain>
    </source>
</reference>
<dbReference type="Proteomes" id="UP000032360">
    <property type="component" value="Unassembled WGS sequence"/>
</dbReference>
<accession>A0A0D8HKI7</accession>
<keyword evidence="2" id="KW-1133">Transmembrane helix</keyword>
<organism evidence="3 4">
    <name type="scientific">Acidithrix ferrooxidans</name>
    <dbReference type="NCBI Taxonomy" id="1280514"/>
    <lineage>
        <taxon>Bacteria</taxon>
        <taxon>Bacillati</taxon>
        <taxon>Actinomycetota</taxon>
        <taxon>Acidimicrobiia</taxon>
        <taxon>Acidimicrobiales</taxon>
        <taxon>Acidimicrobiaceae</taxon>
        <taxon>Acidithrix</taxon>
    </lineage>
</organism>
<dbReference type="EMBL" id="JXYS01000016">
    <property type="protein sequence ID" value="KJF18475.1"/>
    <property type="molecule type" value="Genomic_DNA"/>
</dbReference>
<proteinExistence type="predicted"/>
<gene>
    <name evidence="3" type="ORF">AXFE_06460</name>
</gene>
<protein>
    <submittedName>
        <fullName evidence="3">Uncharacterized protein</fullName>
    </submittedName>
</protein>
<sequence length="304" mass="32249">MTFKLLKQGNSGTKVVIMIVGSVVALILLTFAIIASNPSSKSQKTTVSKSSKKSTAQSTKATNQAAVRSDTVKSTSTTLITTTTTSVATNMSTITTFPPSSSVAKSLTTFVGNLSGTESSAASAAQITYHGFILSPAVLDGQTPVALAAFSYDPNSLNVKVMAYQQGQWTVVAELARPSDEPAAVDPSFPWMVTASYSPGITVGDVTNNRKPTFLIPLDFADNIPGAFVIQTSPVSISSWQYANFYPFGKATPTNVLARNPSFVGTEIRSTYNNCNPDCASGTVTAQYWQFDQTKQAFRMQAPS</sequence>
<comment type="caution">
    <text evidence="3">The sequence shown here is derived from an EMBL/GenBank/DDBJ whole genome shotgun (WGS) entry which is preliminary data.</text>
</comment>
<dbReference type="AlphaFoldDB" id="A0A0D8HKI7"/>
<keyword evidence="4" id="KW-1185">Reference proteome</keyword>
<evidence type="ECO:0000256" key="1">
    <source>
        <dbReference type="SAM" id="MobiDB-lite"/>
    </source>
</evidence>
<evidence type="ECO:0000313" key="4">
    <source>
        <dbReference type="Proteomes" id="UP000032360"/>
    </source>
</evidence>
<evidence type="ECO:0000256" key="2">
    <source>
        <dbReference type="SAM" id="Phobius"/>
    </source>
</evidence>
<feature type="compositionally biased region" description="Low complexity" evidence="1">
    <location>
        <begin position="41"/>
        <end position="62"/>
    </location>
</feature>